<dbReference type="InterPro" id="IPR051043">
    <property type="entry name" value="Sulfatase_Mod_Factor_Kinase"/>
</dbReference>
<name>A0A2S7U0P7_9BACT</name>
<evidence type="ECO:0000259" key="2">
    <source>
        <dbReference type="Pfam" id="PF07635"/>
    </source>
</evidence>
<evidence type="ECO:0000313" key="3">
    <source>
        <dbReference type="EMBL" id="PQJ28150.1"/>
    </source>
</evidence>
<gene>
    <name evidence="3" type="ORF">BSZ32_06305</name>
</gene>
<dbReference type="EMBL" id="MQWA01000001">
    <property type="protein sequence ID" value="PQJ28150.1"/>
    <property type="molecule type" value="Genomic_DNA"/>
</dbReference>
<keyword evidence="4" id="KW-1185">Reference proteome</keyword>
<dbReference type="PANTHER" id="PTHR23150:SF19">
    <property type="entry name" value="FORMYLGLYCINE-GENERATING ENZYME"/>
    <property type="match status" value="1"/>
</dbReference>
<dbReference type="InterPro" id="IPR016187">
    <property type="entry name" value="CTDL_fold"/>
</dbReference>
<protein>
    <recommendedName>
        <fullName evidence="5">Cytochrome c domain-containing protein</fullName>
    </recommendedName>
</protein>
<dbReference type="GO" id="GO:0120147">
    <property type="term" value="F:formylglycine-generating oxidase activity"/>
    <property type="evidence" value="ECO:0007669"/>
    <property type="project" value="TreeGrafter"/>
</dbReference>
<dbReference type="Gene3D" id="3.90.1580.10">
    <property type="entry name" value="paralog of FGE (formylglycine-generating enzyme)"/>
    <property type="match status" value="1"/>
</dbReference>
<evidence type="ECO:0000259" key="1">
    <source>
        <dbReference type="Pfam" id="PF03781"/>
    </source>
</evidence>
<evidence type="ECO:0000313" key="4">
    <source>
        <dbReference type="Proteomes" id="UP000239907"/>
    </source>
</evidence>
<organism evidence="3 4">
    <name type="scientific">Rubritalea profundi</name>
    <dbReference type="NCBI Taxonomy" id="1658618"/>
    <lineage>
        <taxon>Bacteria</taxon>
        <taxon>Pseudomonadati</taxon>
        <taxon>Verrucomicrobiota</taxon>
        <taxon>Verrucomicrobiia</taxon>
        <taxon>Verrucomicrobiales</taxon>
        <taxon>Rubritaleaceae</taxon>
        <taxon>Rubritalea</taxon>
    </lineage>
</organism>
<sequence length="594" mass="67174">MFKQLVLCSLLSPCLFGATDFVRDVKPILEFNCVSCHQASKDKGDLRLDTYAQMLNGVDGEAVVIAGKPLESLLYTTTVLAADDDEVMPPTKHMHVLSKTETEILKNWISEGAQWPKDVTLKAQKHQLPAQIDFKNDIQPILEYSCISCHGPTKDKGDLRLDTKDFAFKANDLGERCLVPGKPLESSFYTLMLLTEETDDDDMMMPPAKARKKGQIVTYRETAMIRKWIEQGAEFPADAKLQPKKRPSKEIATAGISPTELYQKLGFEKLVGKIQHGKNYSNTIADTDVKYEMVAIAGGKYTRGGSEAGEGPKREINIDPFWIQKYELSWDQYEVWQFNIDIKNRPKTAKQINPNDAAADLVSRPTGPYLDMSFGMGKKNRPAVCMTQLAAKAYCMWLSAKTGHFYRLATEAEWEYACRAGTTTKYYFGDDASKIDEFGWYYDNTDGDGYQERGTKKPNNWGLYDMHGNVAEWVLDSFDPEFYKNGTTVNPICLPSKESKLNPGVEAPWPNKLYGRVARGGSWDDDVEDLRSASRKLSDPEWKIRDPQLPKSVWYHTDATAVGFRIVRAARIPALKDLHQYWPSEEEIIAIPKR</sequence>
<dbReference type="PANTHER" id="PTHR23150">
    <property type="entry name" value="SULFATASE MODIFYING FACTOR 1, 2"/>
    <property type="match status" value="1"/>
</dbReference>
<dbReference type="Proteomes" id="UP000239907">
    <property type="component" value="Unassembled WGS sequence"/>
</dbReference>
<comment type="caution">
    <text evidence="3">The sequence shown here is derived from an EMBL/GenBank/DDBJ whole genome shotgun (WGS) entry which is preliminary data.</text>
</comment>
<feature type="domain" description="Cytochrome C Planctomycete-type" evidence="2">
    <location>
        <begin position="146"/>
        <end position="208"/>
    </location>
</feature>
<proteinExistence type="predicted"/>
<evidence type="ECO:0008006" key="5">
    <source>
        <dbReference type="Google" id="ProtNLM"/>
    </source>
</evidence>
<dbReference type="SUPFAM" id="SSF56436">
    <property type="entry name" value="C-type lectin-like"/>
    <property type="match status" value="1"/>
</dbReference>
<dbReference type="OrthoDB" id="9768004at2"/>
<dbReference type="InterPro" id="IPR042095">
    <property type="entry name" value="SUMF_sf"/>
</dbReference>
<feature type="domain" description="Sulfatase-modifying factor enzyme-like" evidence="1">
    <location>
        <begin position="292"/>
        <end position="540"/>
    </location>
</feature>
<dbReference type="InterPro" id="IPR005532">
    <property type="entry name" value="SUMF_dom"/>
</dbReference>
<accession>A0A2S7U0P7</accession>
<dbReference type="Pfam" id="PF07635">
    <property type="entry name" value="PSCyt1"/>
    <property type="match status" value="2"/>
</dbReference>
<reference evidence="3 4" key="1">
    <citation type="submission" date="2016-12" db="EMBL/GenBank/DDBJ databases">
        <title>Study of bacterial adaptation to deep sea.</title>
        <authorList>
            <person name="Song J."/>
            <person name="Yoshizawa S."/>
            <person name="Kogure K."/>
        </authorList>
    </citation>
    <scope>NUCLEOTIDE SEQUENCE [LARGE SCALE GENOMIC DNA]</scope>
    <source>
        <strain evidence="3 4">SAORIC-165</strain>
    </source>
</reference>
<dbReference type="RefSeq" id="WP_105042658.1">
    <property type="nucleotide sequence ID" value="NZ_MQWA01000001.1"/>
</dbReference>
<dbReference type="Pfam" id="PF03781">
    <property type="entry name" value="FGE-sulfatase"/>
    <property type="match status" value="1"/>
</dbReference>
<dbReference type="InterPro" id="IPR011429">
    <property type="entry name" value="Cyt_c_Planctomycete-type"/>
</dbReference>
<feature type="domain" description="Cytochrome C Planctomycete-type" evidence="2">
    <location>
        <begin position="33"/>
        <end position="91"/>
    </location>
</feature>
<dbReference type="AlphaFoldDB" id="A0A2S7U0P7"/>